<organism evidence="2 3">
    <name type="scientific">Diplocarpon coronariae</name>
    <dbReference type="NCBI Taxonomy" id="2795749"/>
    <lineage>
        <taxon>Eukaryota</taxon>
        <taxon>Fungi</taxon>
        <taxon>Dikarya</taxon>
        <taxon>Ascomycota</taxon>
        <taxon>Pezizomycotina</taxon>
        <taxon>Leotiomycetes</taxon>
        <taxon>Helotiales</taxon>
        <taxon>Drepanopezizaceae</taxon>
        <taxon>Diplocarpon</taxon>
    </lineage>
</organism>
<feature type="compositionally biased region" description="Polar residues" evidence="1">
    <location>
        <begin position="93"/>
        <end position="104"/>
    </location>
</feature>
<feature type="region of interest" description="Disordered" evidence="1">
    <location>
        <begin position="52"/>
        <end position="169"/>
    </location>
</feature>
<evidence type="ECO:0000313" key="3">
    <source>
        <dbReference type="Proteomes" id="UP000242519"/>
    </source>
</evidence>
<dbReference type="InParanoid" id="A0A218YX48"/>
<gene>
    <name evidence="2" type="ORF">B2J93_8539</name>
</gene>
<keyword evidence="3" id="KW-1185">Reference proteome</keyword>
<dbReference type="OrthoDB" id="3938221at2759"/>
<evidence type="ECO:0000313" key="2">
    <source>
        <dbReference type="EMBL" id="OWO99919.1"/>
    </source>
</evidence>
<accession>A0A218YX48</accession>
<dbReference type="AlphaFoldDB" id="A0A218YX48"/>
<proteinExistence type="predicted"/>
<sequence length="329" mass="35347">MSTRDTYRIAHTARCKLRMAADSPDRNLRFILGHAFTLDSLRLRIAEIEVGGSADADSDSDPAEMEGRAVCPGAAPPPKQGAGTCGPRRVSFQEKSLSWGTSKASARRGNRSPPPPPPLDEDTESGGDDDTDDDTDDDAAATDEDEDLGLVRFGSAAAQPPRISDGEEVEAEALAGRGGGVEVGAKIYSDSELKALCAGEGDTELAKAYGRIAGCPCHGGEGPHLEKLWALPQARGALGPRMAVMSRPSMGLRDSEQVSRLVWMDGWVRVLHIFPRGAAQNLSHRMGTFLRKRQAFQPRPFPRAAGGIVNSTSTFTRPHLLHAREREQE</sequence>
<dbReference type="EMBL" id="MZNU01000341">
    <property type="protein sequence ID" value="OWO99919.1"/>
    <property type="molecule type" value="Genomic_DNA"/>
</dbReference>
<feature type="compositionally biased region" description="Acidic residues" evidence="1">
    <location>
        <begin position="119"/>
        <end position="148"/>
    </location>
</feature>
<reference evidence="2 3" key="1">
    <citation type="submission" date="2017-04" db="EMBL/GenBank/DDBJ databases">
        <title>Draft genome sequence of Marssonina coronaria NL1: causal agent of apple blotch.</title>
        <authorList>
            <person name="Cheng Q."/>
        </authorList>
    </citation>
    <scope>NUCLEOTIDE SEQUENCE [LARGE SCALE GENOMIC DNA]</scope>
    <source>
        <strain evidence="2 3">NL1</strain>
    </source>
</reference>
<name>A0A218YX48_9HELO</name>
<evidence type="ECO:0000256" key="1">
    <source>
        <dbReference type="SAM" id="MobiDB-lite"/>
    </source>
</evidence>
<dbReference type="Proteomes" id="UP000242519">
    <property type="component" value="Unassembled WGS sequence"/>
</dbReference>
<protein>
    <submittedName>
        <fullName evidence="2">Uncharacterized protein</fullName>
    </submittedName>
</protein>
<comment type="caution">
    <text evidence="2">The sequence shown here is derived from an EMBL/GenBank/DDBJ whole genome shotgun (WGS) entry which is preliminary data.</text>
</comment>